<dbReference type="GO" id="GO:0004180">
    <property type="term" value="F:carboxypeptidase activity"/>
    <property type="evidence" value="ECO:0007669"/>
    <property type="project" value="UniProtKB-KW"/>
</dbReference>
<reference evidence="1 2" key="1">
    <citation type="submission" date="2019-07" db="EMBL/GenBank/DDBJ databases">
        <title>Thalassofilum flectens gen. nov., sp. nov., a novel moderate thermophilic anaerobe from a shallow sea hot spring in Kunashir Island (Russia), representing a new family in the order Bacteroidales, and proposal of Thalassofilacea fam. nov.</title>
        <authorList>
            <person name="Kochetkova T.V."/>
            <person name="Podosokorskaya O.A."/>
            <person name="Novikov A."/>
            <person name="Elcheninov A.G."/>
            <person name="Toshchakov S.V."/>
            <person name="Kublanov I.V."/>
        </authorList>
    </citation>
    <scope>NUCLEOTIDE SEQUENCE [LARGE SCALE GENOMIC DNA]</scope>
    <source>
        <strain evidence="1 2">38-H</strain>
    </source>
</reference>
<dbReference type="SUPFAM" id="SSF49464">
    <property type="entry name" value="Carboxypeptidase regulatory domain-like"/>
    <property type="match status" value="1"/>
</dbReference>
<keyword evidence="1" id="KW-0645">Protease</keyword>
<sequence length="879" mass="98433">MKNIWLLILFTSIQVIGRPQVSISGRVLDDNGKPAVNVSITLHPYHNPKNIISYTFSQDDGTFCFTKLNVQGKAILSFHSMEFADTSLIVSPPCKNVEITLKPKLNRIDEVKVTNSPIRVKGDTISYLVSSFASANDFSVGDVIEKLPGFNVDESGAVYYQGKKISTYYIEGLDLLEDNYTLANKNLPHSSVAAVDVLKNHQSIKALGKIIPSNDVAINIRLKNNITITGAANGTIGVEPLLWNGNITPMIFNKNQQLIASWQGNNLGEKLSTQFSTLTFKNGSMSGSSSIKKVYVSIPNIFSPKIGNAILFDNISNLYSLNYLNKSKSELELKVNLSYLNEEIDQHKVNSVSYFLNDSIVSISEDQGNSELESVLKGDVTISKNVSDLYLKNKINYTGYWPNGFSKLASLNGQNSVKALPNHQTFSNNLDLLLPINDNFINIISDVDYDFSPQKLKILAPNTQLQSFGSDIIQNINSQSFRTMNTVYFNIPIGKTNLFPSVTFDYDWLNHETYIDADGLRLDNDSLKNSLTWHKTGVSVSNKISINPIGKVTLNVSTPFSLYYVKASNESHHKVLSNKYLFFNPTASLKFKPLKLVELDIFGGLTNRLEDPLALLSGYTIAGYRSLSAGGNHLDKTQSFFLSIDAKYNSSSSGFIGYLGYNYSNLCSKYMKAQTISGDGFVISSNLQNLNTSISKSLSGGISFYVLPIKTTLKLDGEIRQSELPSYLNGQEYTMIVKSYVVEPKINIGYSKYWNASISSQLNLSEYSFQSSFSTTIESNNSFNFFIYIKKSHIIGEQTNWYYTKSELLGTNSALMTNLYYKYKPKKSRFDIEFRVRNVFDSKQFVQLYTSDSQISRTIYFVQPRQFLLSIQWSLGSNR</sequence>
<protein>
    <submittedName>
        <fullName evidence="1">Carboxypeptidase regulatory-like domain-containing protein</fullName>
    </submittedName>
</protein>
<gene>
    <name evidence="1" type="ORF">FHG85_08455</name>
</gene>
<dbReference type="AlphaFoldDB" id="A0A7D3Y4W6"/>
<dbReference type="SUPFAM" id="SSF56935">
    <property type="entry name" value="Porins"/>
    <property type="match status" value="1"/>
</dbReference>
<proteinExistence type="predicted"/>
<accession>A0A7D3Y4W6</accession>
<evidence type="ECO:0000313" key="1">
    <source>
        <dbReference type="EMBL" id="QKG80289.1"/>
    </source>
</evidence>
<name>A0A7D3Y4W6_9BACT</name>
<keyword evidence="2" id="KW-1185">Reference proteome</keyword>
<organism evidence="1 2">
    <name type="scientific">Tenuifilum thalassicum</name>
    <dbReference type="NCBI Taxonomy" id="2590900"/>
    <lineage>
        <taxon>Bacteria</taxon>
        <taxon>Pseudomonadati</taxon>
        <taxon>Bacteroidota</taxon>
        <taxon>Bacteroidia</taxon>
        <taxon>Bacteroidales</taxon>
        <taxon>Tenuifilaceae</taxon>
        <taxon>Tenuifilum</taxon>
    </lineage>
</organism>
<dbReference type="InterPro" id="IPR008969">
    <property type="entry name" value="CarboxyPept-like_regulatory"/>
</dbReference>
<keyword evidence="1" id="KW-0121">Carboxypeptidase</keyword>
<dbReference type="RefSeq" id="WP_220429189.1">
    <property type="nucleotide sequence ID" value="NZ_CP041345.1"/>
</dbReference>
<evidence type="ECO:0000313" key="2">
    <source>
        <dbReference type="Proteomes" id="UP000500961"/>
    </source>
</evidence>
<dbReference type="Proteomes" id="UP000500961">
    <property type="component" value="Chromosome"/>
</dbReference>
<dbReference type="EMBL" id="CP041345">
    <property type="protein sequence ID" value="QKG80289.1"/>
    <property type="molecule type" value="Genomic_DNA"/>
</dbReference>
<keyword evidence="1" id="KW-0378">Hydrolase</keyword>
<dbReference type="KEGG" id="ttz:FHG85_08455"/>